<dbReference type="HOGENOM" id="CLU_3175136_0_0_1"/>
<dbReference type="InParanoid" id="H2XY95"/>
<reference evidence="2" key="1">
    <citation type="journal article" date="2002" name="Science">
        <title>The draft genome of Ciona intestinalis: insights into chordate and vertebrate origins.</title>
        <authorList>
            <person name="Dehal P."/>
            <person name="Satou Y."/>
            <person name="Campbell R.K."/>
            <person name="Chapman J."/>
            <person name="Degnan B."/>
            <person name="De Tomaso A."/>
            <person name="Davidson B."/>
            <person name="Di Gregorio A."/>
            <person name="Gelpke M."/>
            <person name="Goodstein D.M."/>
            <person name="Harafuji N."/>
            <person name="Hastings K.E."/>
            <person name="Ho I."/>
            <person name="Hotta K."/>
            <person name="Huang W."/>
            <person name="Kawashima T."/>
            <person name="Lemaire P."/>
            <person name="Martinez D."/>
            <person name="Meinertzhagen I.A."/>
            <person name="Necula S."/>
            <person name="Nonaka M."/>
            <person name="Putnam N."/>
            <person name="Rash S."/>
            <person name="Saiga H."/>
            <person name="Satake M."/>
            <person name="Terry A."/>
            <person name="Yamada L."/>
            <person name="Wang H.G."/>
            <person name="Awazu S."/>
            <person name="Azumi K."/>
            <person name="Boore J."/>
            <person name="Branno M."/>
            <person name="Chin-Bow S."/>
            <person name="DeSantis R."/>
            <person name="Doyle S."/>
            <person name="Francino P."/>
            <person name="Keys D.N."/>
            <person name="Haga S."/>
            <person name="Hayashi H."/>
            <person name="Hino K."/>
            <person name="Imai K.S."/>
            <person name="Inaba K."/>
            <person name="Kano S."/>
            <person name="Kobayashi K."/>
            <person name="Kobayashi M."/>
            <person name="Lee B.I."/>
            <person name="Makabe K.W."/>
            <person name="Manohar C."/>
            <person name="Matassi G."/>
            <person name="Medina M."/>
            <person name="Mochizuki Y."/>
            <person name="Mount S."/>
            <person name="Morishita T."/>
            <person name="Miura S."/>
            <person name="Nakayama A."/>
            <person name="Nishizaka S."/>
            <person name="Nomoto H."/>
            <person name="Ohta F."/>
            <person name="Oishi K."/>
            <person name="Rigoutsos I."/>
            <person name="Sano M."/>
            <person name="Sasaki A."/>
            <person name="Sasakura Y."/>
            <person name="Shoguchi E."/>
            <person name="Shin-i T."/>
            <person name="Spagnuolo A."/>
            <person name="Stainier D."/>
            <person name="Suzuki M.M."/>
            <person name="Tassy O."/>
            <person name="Takatori N."/>
            <person name="Tokuoka M."/>
            <person name="Yagi K."/>
            <person name="Yoshizaki F."/>
            <person name="Wada S."/>
            <person name="Zhang C."/>
            <person name="Hyatt P.D."/>
            <person name="Larimer F."/>
            <person name="Detter C."/>
            <person name="Doggett N."/>
            <person name="Glavina T."/>
            <person name="Hawkins T."/>
            <person name="Richardson P."/>
            <person name="Lucas S."/>
            <person name="Kohara Y."/>
            <person name="Levine M."/>
            <person name="Satoh N."/>
            <person name="Rokhsar D.S."/>
        </authorList>
    </citation>
    <scope>NUCLEOTIDE SEQUENCE [LARGE SCALE GENOMIC DNA]</scope>
</reference>
<reference evidence="1" key="2">
    <citation type="submission" date="2025-08" db="UniProtKB">
        <authorList>
            <consortium name="Ensembl"/>
        </authorList>
    </citation>
    <scope>IDENTIFICATION</scope>
</reference>
<keyword evidence="2" id="KW-1185">Reference proteome</keyword>
<protein>
    <submittedName>
        <fullName evidence="1">Uncharacterized protein</fullName>
    </submittedName>
</protein>
<reference evidence="1" key="3">
    <citation type="submission" date="2025-09" db="UniProtKB">
        <authorList>
            <consortium name="Ensembl"/>
        </authorList>
    </citation>
    <scope>IDENTIFICATION</scope>
</reference>
<proteinExistence type="predicted"/>
<evidence type="ECO:0000313" key="2">
    <source>
        <dbReference type="Proteomes" id="UP000008144"/>
    </source>
</evidence>
<sequence length="47" mass="5264">MVYLMSVVVAAAVTYIPRMYSFNSIYAEYSASLLLQGSFTVKIKTVH</sequence>
<dbReference type="AlphaFoldDB" id="H2XY95"/>
<organism evidence="1 2">
    <name type="scientific">Ciona intestinalis</name>
    <name type="common">Transparent sea squirt</name>
    <name type="synonym">Ascidia intestinalis</name>
    <dbReference type="NCBI Taxonomy" id="7719"/>
    <lineage>
        <taxon>Eukaryota</taxon>
        <taxon>Metazoa</taxon>
        <taxon>Chordata</taxon>
        <taxon>Tunicata</taxon>
        <taxon>Ascidiacea</taxon>
        <taxon>Phlebobranchia</taxon>
        <taxon>Cionidae</taxon>
        <taxon>Ciona</taxon>
    </lineage>
</organism>
<evidence type="ECO:0000313" key="1">
    <source>
        <dbReference type="Ensembl" id="ENSCINP00000034629.1"/>
    </source>
</evidence>
<dbReference type="Proteomes" id="UP000008144">
    <property type="component" value="Unassembled WGS sequence"/>
</dbReference>
<accession>H2XY95</accession>
<name>H2XY95_CIOIN</name>
<dbReference type="Ensembl" id="ENSCINT00000035076.1">
    <property type="protein sequence ID" value="ENSCINP00000034629.1"/>
    <property type="gene ID" value="ENSCING00000024233.1"/>
</dbReference>